<evidence type="ECO:0000313" key="1">
    <source>
        <dbReference type="EMBL" id="KAL0822636.1"/>
    </source>
</evidence>
<dbReference type="EMBL" id="JBEDNZ010000016">
    <property type="protein sequence ID" value="KAL0822636.1"/>
    <property type="molecule type" value="Genomic_DNA"/>
</dbReference>
<gene>
    <name evidence="1" type="ORF">ABMA28_004667</name>
</gene>
<dbReference type="AlphaFoldDB" id="A0ABD0SSK9"/>
<proteinExistence type="predicted"/>
<accession>A0ABD0SSK9</accession>
<protein>
    <submittedName>
        <fullName evidence="1">Uncharacterized protein</fullName>
    </submittedName>
</protein>
<reference evidence="1 2" key="1">
    <citation type="submission" date="2024-06" db="EMBL/GenBank/DDBJ databases">
        <title>A chromosome-level genome assembly of beet webworm, Loxostege sticticalis.</title>
        <authorList>
            <person name="Zhang Y."/>
        </authorList>
    </citation>
    <scope>NUCLEOTIDE SEQUENCE [LARGE SCALE GENOMIC DNA]</scope>
    <source>
        <strain evidence="1">AQ028</strain>
        <tissue evidence="1">Male pupae</tissue>
    </source>
</reference>
<evidence type="ECO:0000313" key="2">
    <source>
        <dbReference type="Proteomes" id="UP001549921"/>
    </source>
</evidence>
<organism evidence="1 2">
    <name type="scientific">Loxostege sticticalis</name>
    <name type="common">Beet webworm moth</name>
    <dbReference type="NCBI Taxonomy" id="481309"/>
    <lineage>
        <taxon>Eukaryota</taxon>
        <taxon>Metazoa</taxon>
        <taxon>Ecdysozoa</taxon>
        <taxon>Arthropoda</taxon>
        <taxon>Hexapoda</taxon>
        <taxon>Insecta</taxon>
        <taxon>Pterygota</taxon>
        <taxon>Neoptera</taxon>
        <taxon>Endopterygota</taxon>
        <taxon>Lepidoptera</taxon>
        <taxon>Glossata</taxon>
        <taxon>Ditrysia</taxon>
        <taxon>Pyraloidea</taxon>
        <taxon>Crambidae</taxon>
        <taxon>Pyraustinae</taxon>
        <taxon>Loxostege</taxon>
    </lineage>
</organism>
<dbReference type="Proteomes" id="UP001549921">
    <property type="component" value="Unassembled WGS sequence"/>
</dbReference>
<name>A0ABD0SSK9_LOXSC</name>
<comment type="caution">
    <text evidence="1">The sequence shown here is derived from an EMBL/GenBank/DDBJ whole genome shotgun (WGS) entry which is preliminary data.</text>
</comment>
<sequence>MHYITVAEYESPGTVTCKIQGLRADTSSDLANYLESINNVYSIEKEHKAFFEVDIQGIQVLNILSSNHSYRVISHSSVIEVSNIGGRTDKVQKTLWTLSK</sequence>